<accession>A0A9N9QET7</accession>
<sequence length="548" mass="62636">MTKRAHSWLERTISKDYAEIVHDIVMETFRGFPKKLKRSSAMENLSELNQRTSSCCDSAYATSEDDLHNIDLQRSTISADYSLLTKLGSSLTYFREDSPCFDSDDDTLVDGEEFLSKSFYQKRTRETSDGEDDKDSLLYDSHESASIKEPNCPEENSFANSNISLRDASLNFKFSDEDETAAFNEQSNCSLADSSISSRDVSYLLESSSYTKEDNSRALLLEPSNNLIEELNYEETIGKIYFEENRIQQLQNLMSIGKGQSGYVGSIPHIAAASKMLIANLTKDALITSIAKNHFVKHPSYKNGQIVVENIQLDTDYLGKHGNLPPCYYLVVLQHNTIILHTQIIAPDAHGLLEWNDKMFFDDISQDFTIFMSLYKLQVKTNTKNYKWKKLLKNKPPALFQLVGKKEITTSNIHQTSFEFTNNKQLYVDFKLSINTGKNLRKTPMKLSKVIMKNNKATKVICNSMLGQLDGTNLKLFRYNTQEPEEVISLVQCKRCKTELGSMNTLEIDYEKTHSGGKFYLTFETPHEFREWRMAFNGAILVSKKWNL</sequence>
<dbReference type="EMBL" id="OU892286">
    <property type="protein sequence ID" value="CAG9761713.1"/>
    <property type="molecule type" value="Genomic_DNA"/>
</dbReference>
<keyword evidence="2" id="KW-1185">Reference proteome</keyword>
<proteinExistence type="predicted"/>
<protein>
    <recommendedName>
        <fullName evidence="3">PH domain-containing protein</fullName>
    </recommendedName>
</protein>
<gene>
    <name evidence="1" type="ORF">CEUTPL_LOCUS2408</name>
</gene>
<evidence type="ECO:0000313" key="1">
    <source>
        <dbReference type="EMBL" id="CAG9761713.1"/>
    </source>
</evidence>
<evidence type="ECO:0000313" key="2">
    <source>
        <dbReference type="Proteomes" id="UP001152799"/>
    </source>
</evidence>
<organism evidence="1 2">
    <name type="scientific">Ceutorhynchus assimilis</name>
    <name type="common">cabbage seed weevil</name>
    <dbReference type="NCBI Taxonomy" id="467358"/>
    <lineage>
        <taxon>Eukaryota</taxon>
        <taxon>Metazoa</taxon>
        <taxon>Ecdysozoa</taxon>
        <taxon>Arthropoda</taxon>
        <taxon>Hexapoda</taxon>
        <taxon>Insecta</taxon>
        <taxon>Pterygota</taxon>
        <taxon>Neoptera</taxon>
        <taxon>Endopterygota</taxon>
        <taxon>Coleoptera</taxon>
        <taxon>Polyphaga</taxon>
        <taxon>Cucujiformia</taxon>
        <taxon>Curculionidae</taxon>
        <taxon>Ceutorhynchinae</taxon>
        <taxon>Ceutorhynchus</taxon>
    </lineage>
</organism>
<dbReference type="AlphaFoldDB" id="A0A9N9QET7"/>
<evidence type="ECO:0008006" key="3">
    <source>
        <dbReference type="Google" id="ProtNLM"/>
    </source>
</evidence>
<dbReference type="Proteomes" id="UP001152799">
    <property type="component" value="Chromosome 10"/>
</dbReference>
<name>A0A9N9QET7_9CUCU</name>
<reference evidence="1" key="1">
    <citation type="submission" date="2022-01" db="EMBL/GenBank/DDBJ databases">
        <authorList>
            <person name="King R."/>
        </authorList>
    </citation>
    <scope>NUCLEOTIDE SEQUENCE</scope>
</reference>